<evidence type="ECO:0000259" key="11">
    <source>
        <dbReference type="PROSITE" id="PS50003"/>
    </source>
</evidence>
<feature type="domain" description="EH" evidence="14">
    <location>
        <begin position="14"/>
        <end position="92"/>
    </location>
</feature>
<dbReference type="GO" id="GO:0005509">
    <property type="term" value="F:calcium ion binding"/>
    <property type="evidence" value="ECO:0007669"/>
    <property type="project" value="InterPro"/>
</dbReference>
<feature type="region of interest" description="Disordered" evidence="9">
    <location>
        <begin position="658"/>
        <end position="728"/>
    </location>
</feature>
<evidence type="ECO:0000256" key="6">
    <source>
        <dbReference type="ARBA" id="ARBA00023273"/>
    </source>
</evidence>
<dbReference type="Gene3D" id="1.10.238.10">
    <property type="entry name" value="EF-hand"/>
    <property type="match status" value="2"/>
</dbReference>
<dbReference type="GO" id="GO:0035025">
    <property type="term" value="P:positive regulation of Rho protein signal transduction"/>
    <property type="evidence" value="ECO:0007669"/>
    <property type="project" value="TreeGrafter"/>
</dbReference>
<feature type="domain" description="DH" evidence="13">
    <location>
        <begin position="1171"/>
        <end position="1350"/>
    </location>
</feature>
<feature type="compositionally biased region" description="Low complexity" evidence="9">
    <location>
        <begin position="187"/>
        <end position="203"/>
    </location>
</feature>
<dbReference type="Pfam" id="PF00168">
    <property type="entry name" value="C2"/>
    <property type="match status" value="1"/>
</dbReference>
<evidence type="ECO:0000313" key="17">
    <source>
        <dbReference type="Proteomes" id="UP000327468"/>
    </source>
</evidence>
<feature type="region of interest" description="Disordered" evidence="9">
    <location>
        <begin position="350"/>
        <end position="430"/>
    </location>
</feature>
<dbReference type="CDD" id="cd00160">
    <property type="entry name" value="RhoGEF"/>
    <property type="match status" value="1"/>
</dbReference>
<feature type="compositionally biased region" description="Basic and acidic residues" evidence="9">
    <location>
        <begin position="659"/>
        <end position="719"/>
    </location>
</feature>
<dbReference type="SUPFAM" id="SSF50044">
    <property type="entry name" value="SH3-domain"/>
    <property type="match status" value="5"/>
</dbReference>
<accession>A0A5N5JHX8</accession>
<evidence type="ECO:0000259" key="10">
    <source>
        <dbReference type="PROSITE" id="PS50002"/>
    </source>
</evidence>
<dbReference type="PANTHER" id="PTHR46006">
    <property type="entry name" value="RHO GUANINE NUCLEOTIDE EXCHANGE FACTOR AT 64C, ISOFORM A"/>
    <property type="match status" value="1"/>
</dbReference>
<dbReference type="Gene3D" id="2.30.29.30">
    <property type="entry name" value="Pleckstrin-homology domain (PH domain)/Phosphotyrosine-binding domain (PTB)"/>
    <property type="match status" value="1"/>
</dbReference>
<dbReference type="SUPFAM" id="SSF49562">
    <property type="entry name" value="C2 domain (Calcium/lipid-binding domain, CaLB)"/>
    <property type="match status" value="1"/>
</dbReference>
<feature type="domain" description="EF-hand" evidence="15">
    <location>
        <begin position="250"/>
        <end position="285"/>
    </location>
</feature>
<evidence type="ECO:0000313" key="16">
    <source>
        <dbReference type="EMBL" id="KAB5517083.1"/>
    </source>
</evidence>
<dbReference type="InterPro" id="IPR011993">
    <property type="entry name" value="PH-like_dom_sf"/>
</dbReference>
<dbReference type="PROSITE" id="PS50010">
    <property type="entry name" value="DH_2"/>
    <property type="match status" value="1"/>
</dbReference>
<dbReference type="SMART" id="SM00239">
    <property type="entry name" value="C2"/>
    <property type="match status" value="1"/>
</dbReference>
<dbReference type="SMART" id="SM00326">
    <property type="entry name" value="SH3"/>
    <property type="match status" value="5"/>
</dbReference>
<dbReference type="InterPro" id="IPR035740">
    <property type="entry name" value="Intersectin-2_SH3_4"/>
</dbReference>
<dbReference type="Pfam" id="PF16652">
    <property type="entry name" value="PH_13"/>
    <property type="match status" value="1"/>
</dbReference>
<feature type="domain" description="C2" evidence="12">
    <location>
        <begin position="1505"/>
        <end position="1621"/>
    </location>
</feature>
<dbReference type="Pfam" id="PF14604">
    <property type="entry name" value="SH3_9"/>
    <property type="match status" value="1"/>
</dbReference>
<dbReference type="PROSITE" id="PS50002">
    <property type="entry name" value="SH3"/>
    <property type="match status" value="5"/>
</dbReference>
<feature type="domain" description="SH3" evidence="10">
    <location>
        <begin position="1015"/>
        <end position="1079"/>
    </location>
</feature>
<comment type="subcellular location">
    <subcellularLocation>
        <location evidence="1">Cell projection</location>
    </subcellularLocation>
    <subcellularLocation>
        <location evidence="2">Cytoplasm</location>
    </subcellularLocation>
    <subcellularLocation>
        <location evidence="7">Synapse</location>
    </subcellularLocation>
</comment>
<dbReference type="Pfam" id="PF00018">
    <property type="entry name" value="SH3_1"/>
    <property type="match status" value="2"/>
</dbReference>
<feature type="domain" description="EH" evidence="14">
    <location>
        <begin position="217"/>
        <end position="306"/>
    </location>
</feature>
<dbReference type="GO" id="GO:0035556">
    <property type="term" value="P:intracellular signal transduction"/>
    <property type="evidence" value="ECO:0007669"/>
    <property type="project" value="InterPro"/>
</dbReference>
<dbReference type="CDD" id="cd08375">
    <property type="entry name" value="C2_Intersectin"/>
    <property type="match status" value="1"/>
</dbReference>
<evidence type="ECO:0000256" key="2">
    <source>
        <dbReference type="ARBA" id="ARBA00004496"/>
    </source>
</evidence>
<keyword evidence="3 8" id="KW-0728">SH3 domain</keyword>
<dbReference type="GO" id="GO:0045202">
    <property type="term" value="C:synapse"/>
    <property type="evidence" value="ECO:0007669"/>
    <property type="project" value="UniProtKB-SubCell"/>
</dbReference>
<dbReference type="InterPro" id="IPR035892">
    <property type="entry name" value="C2_domain_sf"/>
</dbReference>
<dbReference type="InterPro" id="IPR001331">
    <property type="entry name" value="GDS_CDC24_CS"/>
</dbReference>
<dbReference type="InterPro" id="IPR002048">
    <property type="entry name" value="EF_hand_dom"/>
</dbReference>
<dbReference type="SUPFAM" id="SSF47473">
    <property type="entry name" value="EF-hand"/>
    <property type="match status" value="2"/>
</dbReference>
<keyword evidence="5" id="KW-0770">Synapse</keyword>
<dbReference type="Proteomes" id="UP000327468">
    <property type="component" value="Chromosome 30"/>
</dbReference>
<evidence type="ECO:0008006" key="18">
    <source>
        <dbReference type="Google" id="ProtNLM"/>
    </source>
</evidence>
<dbReference type="CDD" id="cd11994">
    <property type="entry name" value="SH3_Intersectin2_4"/>
    <property type="match status" value="1"/>
</dbReference>
<dbReference type="Gene3D" id="1.20.900.10">
    <property type="entry name" value="Dbl homology (DH) domain"/>
    <property type="match status" value="1"/>
</dbReference>
<keyword evidence="4" id="KW-0963">Cytoplasm</keyword>
<feature type="domain" description="SH3" evidence="10">
    <location>
        <begin position="947"/>
        <end position="1005"/>
    </location>
</feature>
<dbReference type="FunFam" id="1.10.238.10:FF:000055">
    <property type="entry name" value="Intersectin-1 isoform 1"/>
    <property type="match status" value="1"/>
</dbReference>
<dbReference type="CDD" id="cd00052">
    <property type="entry name" value="EH"/>
    <property type="match status" value="2"/>
</dbReference>
<dbReference type="SMART" id="SM00054">
    <property type="entry name" value="EFh"/>
    <property type="match status" value="2"/>
</dbReference>
<dbReference type="PRINTS" id="PR01887">
    <property type="entry name" value="SPECTRNALPHA"/>
</dbReference>
<dbReference type="Pfam" id="PF00621">
    <property type="entry name" value="RhoGEF"/>
    <property type="match status" value="1"/>
</dbReference>
<evidence type="ECO:0000256" key="1">
    <source>
        <dbReference type="ARBA" id="ARBA00004316"/>
    </source>
</evidence>
<dbReference type="SMART" id="SM00233">
    <property type="entry name" value="PH"/>
    <property type="match status" value="1"/>
</dbReference>
<dbReference type="PROSITE" id="PS50004">
    <property type="entry name" value="C2"/>
    <property type="match status" value="1"/>
</dbReference>
<evidence type="ECO:0000256" key="9">
    <source>
        <dbReference type="SAM" id="MobiDB-lite"/>
    </source>
</evidence>
<dbReference type="InterPro" id="IPR035899">
    <property type="entry name" value="DBL_dom_sf"/>
</dbReference>
<gene>
    <name evidence="16" type="ORF">PHYPO_G00185360</name>
</gene>
<feature type="domain" description="EF-hand" evidence="15">
    <location>
        <begin position="46"/>
        <end position="81"/>
    </location>
</feature>
<dbReference type="InterPro" id="IPR036028">
    <property type="entry name" value="SH3-like_dom_sf"/>
</dbReference>
<evidence type="ECO:0000259" key="13">
    <source>
        <dbReference type="PROSITE" id="PS50010"/>
    </source>
</evidence>
<feature type="compositionally biased region" description="Polar residues" evidence="9">
    <location>
        <begin position="204"/>
        <end position="213"/>
    </location>
</feature>
<dbReference type="FunFam" id="1.20.900.10:FF:000011">
    <property type="entry name" value="Intersectin 1"/>
    <property type="match status" value="1"/>
</dbReference>
<dbReference type="PROSITE" id="PS50031">
    <property type="entry name" value="EH"/>
    <property type="match status" value="2"/>
</dbReference>
<feature type="domain" description="SH3" evidence="10">
    <location>
        <begin position="867"/>
        <end position="925"/>
    </location>
</feature>
<proteinExistence type="predicted"/>
<dbReference type="GO" id="GO:0005085">
    <property type="term" value="F:guanyl-nucleotide exchange factor activity"/>
    <property type="evidence" value="ECO:0007669"/>
    <property type="project" value="InterPro"/>
</dbReference>
<dbReference type="PROSITE" id="PS50222">
    <property type="entry name" value="EF_HAND_2"/>
    <property type="match status" value="2"/>
</dbReference>
<sequence length="1650" mass="189061">MNGGFNIWAITPEERGKHDKQFDSLTPTLGYVSGDQARKFFLQSGLPASVLAEIWELADMGKDGKMDRLEFSIAMKLIKLQLQGQPLPPSLPIIMKQTPVPVMTSSARFGMGSMPNLSIMPTMPMLTPMPVGSSVTSMTSLTSMPAVQPLLPLIPDSLSMPALPNGTATVLTPAPVLSKSHSLLDLASSSSNSSSTTSLASNSPKTGTSDWAVPQSSRLKYRQQFNILDKLMTGYLSGPQVRNALTASNLTQTQLATIWTLADVDRDGQLRAEEFILAMHLVDMAKTGRPLPLTLPADLLPPSFRTGKSCDLPNGSVSLIGIDFIEPEPAHKSKNNVSFEDKLRENFQRGSMELEKRRQALQEEQRREQERRREEERREEERRRLREREEQERREREALRRQKEEEQRMERQREMERRREEERLKELERQEAAERQRRMEKRSLELELEAVGNRHKQISDRLRDAQSKRRVQRAELELINQKRDGRIADINSLQLQFEDVQRQLSSLAPEKKRLTEKLRDLTQTNSICAGVNDVKRNKCEKDLSCRKLKEQLDALERETTAKLSEVERYNRDVKELRERQRQQQAVLEQLNRVKLEKVKELQRRRQEEEEKRRTEEELARQAKLEQERLQKEEAERQRRLAQEREAKLREEQQLQTQARLREAQEKAAQQEREEREREERRRAEEREREEKRRAEEKEREERRRAEEKDSKDKGGDGVNERGINPVNSTKVDLQSQLSALFNSTANATGTSVQPTGFDVQGKKSTLSTYRALYPFTARNSDELTLEADGLIEVDESTVREPGWLYGTYRGSSGWFPESYAEKTCKNDETDSTAAATHNTVPPSDYSRIPRVDIEGPTPTHTPAATHTQHTQAVAVCAWTATTDTQLGFTKDDIITVLEQQENWWYGELGENQGWFPKTYVSLVTATNNTHTEPLYSTVDDLDLPDSVLFEEYVALYTYESPESGDLTFRADDVVLVMEKEGEWWKGCIGDQSGLFPSNYVKPKDYDSAKAGASGKKPEIAQVTTACKAMTAEQLNVTPGQLILVLHKNSCGWWLGELQARGKKRQKGWFHSSNVRLLEPNSGKTTPAPQPLCQVIAMYDYKAANGDEMTFQKGQLINVLNKDDSDWWKGEINGVTGLFPTNYVKMTTESDPSQQWCADLLSLDSMSCEERKRQGYIHELIETEQTYVQDLELVLEVFYKPMSESGRLTEAEMSVIFVNWRELIMCNTKLLKRQVNAMPVQVIGDILSSELSHMQAYIRFCSCQLNAAVLLQQKTDALADFKLFLKKIATNYRCKGMPLSSFLLKPMQRITRYPLLIRNILENTPAGHVDQVNLREALERAELLCSQVNEGVREKENSDRLEWLQNHVQCEGVIEHLVFNSLTNCLGPRKLLHSGRVWKAKSNKELWAFLFSDFLLFTYTSKQFSSNTDRPFSPKSNTVYKMYKTPVFLNEVLVKMPSDPSSEDPIFHISHIDRVYTLKADSINERTTWVQRIKAASEHFIETEKLKREKAYQARSQKTSGIGRLLVTAQEAVELKPCKPNGKSNPYCELSMGAQCYTSRPQNDTVNPKWNFSCQFFIKDLYQDVLCITVFERDQFSPDDFLGRTEVPVATIKKDQDGKGPLTRRLLLHEVPTGEVRVRLDLQLYEQTPLF</sequence>
<dbReference type="InterPro" id="IPR000008">
    <property type="entry name" value="C2_dom"/>
</dbReference>
<evidence type="ECO:0000256" key="7">
    <source>
        <dbReference type="ARBA" id="ARBA00034103"/>
    </source>
</evidence>
<dbReference type="InterPro" id="IPR001849">
    <property type="entry name" value="PH_domain"/>
</dbReference>
<protein>
    <recommendedName>
        <fullName evidence="18">Intersectin-2</fullName>
    </recommendedName>
</protein>
<dbReference type="GO" id="GO:0042995">
    <property type="term" value="C:cell projection"/>
    <property type="evidence" value="ECO:0007669"/>
    <property type="project" value="UniProtKB-SubCell"/>
</dbReference>
<dbReference type="PROSITE" id="PS00741">
    <property type="entry name" value="DH_1"/>
    <property type="match status" value="1"/>
</dbReference>
<organism evidence="16 17">
    <name type="scientific">Pangasianodon hypophthalmus</name>
    <name type="common">Striped catfish</name>
    <name type="synonym">Helicophagus hypophthalmus</name>
    <dbReference type="NCBI Taxonomy" id="310915"/>
    <lineage>
        <taxon>Eukaryota</taxon>
        <taxon>Metazoa</taxon>
        <taxon>Chordata</taxon>
        <taxon>Craniata</taxon>
        <taxon>Vertebrata</taxon>
        <taxon>Euteleostomi</taxon>
        <taxon>Actinopterygii</taxon>
        <taxon>Neopterygii</taxon>
        <taxon>Teleostei</taxon>
        <taxon>Ostariophysi</taxon>
        <taxon>Siluriformes</taxon>
        <taxon>Pangasiidae</taxon>
        <taxon>Pangasianodon</taxon>
    </lineage>
</organism>
<dbReference type="InterPro" id="IPR000261">
    <property type="entry name" value="EH_dom"/>
</dbReference>
<dbReference type="SMART" id="SM00027">
    <property type="entry name" value="EH"/>
    <property type="match status" value="2"/>
</dbReference>
<evidence type="ECO:0000256" key="8">
    <source>
        <dbReference type="PROSITE-ProRule" id="PRU00192"/>
    </source>
</evidence>
<dbReference type="Gene3D" id="2.60.40.150">
    <property type="entry name" value="C2 domain"/>
    <property type="match status" value="1"/>
</dbReference>
<evidence type="ECO:0000256" key="3">
    <source>
        <dbReference type="ARBA" id="ARBA00022443"/>
    </source>
</evidence>
<dbReference type="InterPro" id="IPR000219">
    <property type="entry name" value="DH_dom"/>
</dbReference>
<evidence type="ECO:0000259" key="12">
    <source>
        <dbReference type="PROSITE" id="PS50004"/>
    </source>
</evidence>
<dbReference type="PANTHER" id="PTHR46006:SF6">
    <property type="entry name" value="INTERSECTIN-2 ISOFORM X1"/>
    <property type="match status" value="1"/>
</dbReference>
<dbReference type="GO" id="GO:0005737">
    <property type="term" value="C:cytoplasm"/>
    <property type="evidence" value="ECO:0007669"/>
    <property type="project" value="UniProtKB-SubCell"/>
</dbReference>
<dbReference type="FunFam" id="2.30.29.30:FF:000069">
    <property type="entry name" value="Intersectin 1"/>
    <property type="match status" value="1"/>
</dbReference>
<dbReference type="EMBL" id="VFJC01000031">
    <property type="protein sequence ID" value="KAB5517083.1"/>
    <property type="molecule type" value="Genomic_DNA"/>
</dbReference>
<dbReference type="InterPro" id="IPR001452">
    <property type="entry name" value="SH3_domain"/>
</dbReference>
<dbReference type="FunFam" id="2.30.30.40:FF:000041">
    <property type="entry name" value="Intersectin 1"/>
    <property type="match status" value="1"/>
</dbReference>
<evidence type="ECO:0000256" key="5">
    <source>
        <dbReference type="ARBA" id="ARBA00023018"/>
    </source>
</evidence>
<dbReference type="FunFam" id="2.60.40.150:FF:000029">
    <property type="entry name" value="Intersectin 1"/>
    <property type="match status" value="1"/>
</dbReference>
<dbReference type="PROSITE" id="PS50003">
    <property type="entry name" value="PH_DOMAIN"/>
    <property type="match status" value="1"/>
</dbReference>
<keyword evidence="17" id="KW-1185">Reference proteome</keyword>
<name>A0A5N5JHX8_PANHP</name>
<reference evidence="16 17" key="1">
    <citation type="submission" date="2019-06" db="EMBL/GenBank/DDBJ databases">
        <title>A chromosome-scale genome assembly of the striped catfish, Pangasianodon hypophthalmus.</title>
        <authorList>
            <person name="Wen M."/>
            <person name="Zahm M."/>
            <person name="Roques C."/>
            <person name="Cabau C."/>
            <person name="Klopp C."/>
            <person name="Donnadieu C."/>
            <person name="Jouanno E."/>
            <person name="Avarre J.-C."/>
            <person name="Campet M."/>
            <person name="Ha T.T.T."/>
            <person name="Dugue R."/>
            <person name="Lampietro C."/>
            <person name="Louis A."/>
            <person name="Herpin A."/>
            <person name="Echchiki A."/>
            <person name="Berthelot C."/>
            <person name="Parey E."/>
            <person name="Roest-Crollius H."/>
            <person name="Braasch I."/>
            <person name="Postlethwait J."/>
            <person name="Bobe J."/>
            <person name="Montfort J."/>
            <person name="Bouchez O."/>
            <person name="Begum T."/>
            <person name="Schartl M."/>
            <person name="Guiguen Y."/>
        </authorList>
    </citation>
    <scope>NUCLEOTIDE SEQUENCE [LARGE SCALE GENOMIC DNA]</scope>
    <source>
        <strain evidence="16 17">Indonesia</strain>
        <tissue evidence="16">Blood</tissue>
    </source>
</reference>
<evidence type="ECO:0000259" key="15">
    <source>
        <dbReference type="PROSITE" id="PS50222"/>
    </source>
</evidence>
<feature type="domain" description="SH3" evidence="10">
    <location>
        <begin position="764"/>
        <end position="825"/>
    </location>
</feature>
<dbReference type="Pfam" id="PF12763">
    <property type="entry name" value="EH"/>
    <property type="match status" value="2"/>
</dbReference>
<feature type="region of interest" description="Disordered" evidence="9">
    <location>
        <begin position="187"/>
        <end position="213"/>
    </location>
</feature>
<dbReference type="SUPFAM" id="SSF48065">
    <property type="entry name" value="DBL homology domain (DH-domain)"/>
    <property type="match status" value="1"/>
</dbReference>
<dbReference type="CDD" id="cd11838">
    <property type="entry name" value="SH3_Intersectin_3"/>
    <property type="match status" value="1"/>
</dbReference>
<dbReference type="SUPFAM" id="SSF50729">
    <property type="entry name" value="PH domain-like"/>
    <property type="match status" value="1"/>
</dbReference>
<evidence type="ECO:0000256" key="4">
    <source>
        <dbReference type="ARBA" id="ARBA00022490"/>
    </source>
</evidence>
<dbReference type="PRINTS" id="PR00452">
    <property type="entry name" value="SH3DOMAIN"/>
</dbReference>
<dbReference type="InterPro" id="IPR011992">
    <property type="entry name" value="EF-hand-dom_pair"/>
</dbReference>
<dbReference type="Pfam" id="PF07653">
    <property type="entry name" value="SH3_2"/>
    <property type="match status" value="2"/>
</dbReference>
<dbReference type="SMART" id="SM00325">
    <property type="entry name" value="RhoGEF"/>
    <property type="match status" value="1"/>
</dbReference>
<feature type="domain" description="SH3" evidence="10">
    <location>
        <begin position="1089"/>
        <end position="1148"/>
    </location>
</feature>
<dbReference type="InterPro" id="IPR051480">
    <property type="entry name" value="Endocytic_GEF_Adapter"/>
</dbReference>
<dbReference type="Gene3D" id="2.30.30.40">
    <property type="entry name" value="SH3 Domains"/>
    <property type="match status" value="5"/>
</dbReference>
<keyword evidence="6" id="KW-0966">Cell projection</keyword>
<evidence type="ECO:0000259" key="14">
    <source>
        <dbReference type="PROSITE" id="PS50031"/>
    </source>
</evidence>
<comment type="caution">
    <text evidence="16">The sequence shown here is derived from an EMBL/GenBank/DDBJ whole genome shotgun (WGS) entry which is preliminary data.</text>
</comment>
<feature type="domain" description="PH" evidence="11">
    <location>
        <begin position="1389"/>
        <end position="1497"/>
    </location>
</feature>